<keyword evidence="4 13" id="KW-0894">Sodium channel</keyword>
<keyword evidence="6 15" id="KW-1133">Transmembrane helix</keyword>
<evidence type="ECO:0000256" key="12">
    <source>
        <dbReference type="ARBA" id="ARBA00023303"/>
    </source>
</evidence>
<feature type="compositionally biased region" description="Acidic residues" evidence="14">
    <location>
        <begin position="656"/>
        <end position="674"/>
    </location>
</feature>
<dbReference type="Gene3D" id="1.10.287.770">
    <property type="entry name" value="YojJ-like"/>
    <property type="match status" value="1"/>
</dbReference>
<evidence type="ECO:0000256" key="10">
    <source>
        <dbReference type="ARBA" id="ARBA00023180"/>
    </source>
</evidence>
<evidence type="ECO:0000256" key="5">
    <source>
        <dbReference type="ARBA" id="ARBA00022692"/>
    </source>
</evidence>
<dbReference type="PRINTS" id="PR01078">
    <property type="entry name" value="AMINACHANNEL"/>
</dbReference>
<comment type="subcellular location">
    <subcellularLocation>
        <location evidence="1">Membrane</location>
        <topology evidence="1">Multi-pass membrane protein</topology>
    </subcellularLocation>
</comment>
<evidence type="ECO:0000313" key="16">
    <source>
        <dbReference type="WBParaSite" id="GPUH_0001141801-mRNA-1"/>
    </source>
</evidence>
<evidence type="ECO:0000256" key="1">
    <source>
        <dbReference type="ARBA" id="ARBA00004141"/>
    </source>
</evidence>
<proteinExistence type="inferred from homology"/>
<dbReference type="PANTHER" id="PTHR11690">
    <property type="entry name" value="AMILORIDE-SENSITIVE SODIUM CHANNEL-RELATED"/>
    <property type="match status" value="1"/>
</dbReference>
<keyword evidence="9 15" id="KW-0472">Membrane</keyword>
<dbReference type="Pfam" id="PF00858">
    <property type="entry name" value="ASC"/>
    <property type="match status" value="1"/>
</dbReference>
<evidence type="ECO:0000256" key="7">
    <source>
        <dbReference type="ARBA" id="ARBA00023053"/>
    </source>
</evidence>
<feature type="transmembrane region" description="Helical" evidence="15">
    <location>
        <begin position="77"/>
        <end position="98"/>
    </location>
</feature>
<keyword evidence="5 13" id="KW-0812">Transmembrane</keyword>
<keyword evidence="12 13" id="KW-0407">Ion channel</keyword>
<organism evidence="16">
    <name type="scientific">Gongylonema pulchrum</name>
    <dbReference type="NCBI Taxonomy" id="637853"/>
    <lineage>
        <taxon>Eukaryota</taxon>
        <taxon>Metazoa</taxon>
        <taxon>Ecdysozoa</taxon>
        <taxon>Nematoda</taxon>
        <taxon>Chromadorea</taxon>
        <taxon>Rhabditida</taxon>
        <taxon>Spirurina</taxon>
        <taxon>Spiruromorpha</taxon>
        <taxon>Spiruroidea</taxon>
        <taxon>Gongylonematidae</taxon>
        <taxon>Gongylonema</taxon>
    </lineage>
</organism>
<keyword evidence="7" id="KW-0915">Sodium</keyword>
<keyword evidence="8 13" id="KW-0406">Ion transport</keyword>
<dbReference type="GO" id="GO:0005886">
    <property type="term" value="C:plasma membrane"/>
    <property type="evidence" value="ECO:0007669"/>
    <property type="project" value="TreeGrafter"/>
</dbReference>
<accession>A0A183DRR3</accession>
<dbReference type="PANTHER" id="PTHR11690:SF279">
    <property type="entry name" value="DEGENERIN-LIKE PROTEIN UNC-105"/>
    <property type="match status" value="1"/>
</dbReference>
<evidence type="ECO:0000256" key="13">
    <source>
        <dbReference type="RuleBase" id="RU000679"/>
    </source>
</evidence>
<protein>
    <submittedName>
        <fullName evidence="16">Degenerin-like protein unc-105</fullName>
    </submittedName>
</protein>
<reference evidence="16" key="1">
    <citation type="submission" date="2016-06" db="UniProtKB">
        <authorList>
            <consortium name="WormBaseParasite"/>
        </authorList>
    </citation>
    <scope>IDENTIFICATION</scope>
</reference>
<comment type="similarity">
    <text evidence="2 13">Belongs to the amiloride-sensitive sodium channel (TC 1.A.6) family.</text>
</comment>
<evidence type="ECO:0000256" key="15">
    <source>
        <dbReference type="SAM" id="Phobius"/>
    </source>
</evidence>
<dbReference type="Gene3D" id="2.60.470.10">
    <property type="entry name" value="Acid-sensing ion channels like domains"/>
    <property type="match status" value="1"/>
</dbReference>
<keyword evidence="11 13" id="KW-0739">Sodium transport</keyword>
<evidence type="ECO:0000256" key="11">
    <source>
        <dbReference type="ARBA" id="ARBA00023201"/>
    </source>
</evidence>
<keyword evidence="10" id="KW-0325">Glycoprotein</keyword>
<dbReference type="AlphaFoldDB" id="A0A183DRR3"/>
<dbReference type="WBParaSite" id="GPUH_0001141801-mRNA-1">
    <property type="protein sequence ID" value="GPUH_0001141801-mRNA-1"/>
    <property type="gene ID" value="GPUH_0001141801"/>
</dbReference>
<sequence>MEEILLLFFRHRRAPRVLCWMKEKGPKSRNKNKFSGLGKIRVPGHLNYREIIRRFERQSTFHGISHAALAPNTKWRIIWYTAFTICFCALIIQIILLIRRYRLYAKTVDLDLKFENAPFPSVTLCNLNPYKASMIAKEGRTKATMDAFSSIVQSGVESYGISAAIEAARKEGNKPRRLRAVPTNITINRRYHQASAQCLCELNSLTGERVCKECSKDLGHCPMRFFDESASTEDGKSQRKQVCLCHREYNHCIANNDYGYILEIEPKTDISALDILDFPSKAAVSRTTTTSTTPPPELRQALGFEAFFLLITKRDGLTDEIAIKEQAKENLMFAVGEMNDTEKVQMSQQKHELIFKCSFNQKDCDIENDFKLHYDQTYGNCYTFNWNTTRQVTAHRAGANFGLRVLLYADVSEYLPTSESVGFRITVHDQWTVPFPDAFGYNAPTGFLSSFGVRMKKFKRIPAPHGQCLEDNDRNHNFIYHGFNYSVEIRHIQHRMEAYRANDPVARECIKNASQYLSHLIAEGKLEHCVCHQPCSEVNYEVTYSAARWPSGTTKVMECDAVDDLCMERYRKNAAMIQIFYEELNYETMTETPAYTITSALADLGGLTGLWIGASVVSLLEIAALIVYTVQAYVRKRKKSTKLPSFLDEIQPEPMKEEEAEEDEDEEEKDEEKDEAVSLVPKKSIYLPPGAELPCECIFKNGKLHVS</sequence>
<evidence type="ECO:0000256" key="8">
    <source>
        <dbReference type="ARBA" id="ARBA00023065"/>
    </source>
</evidence>
<feature type="transmembrane region" description="Helical" evidence="15">
    <location>
        <begin position="610"/>
        <end position="634"/>
    </location>
</feature>
<evidence type="ECO:0000256" key="4">
    <source>
        <dbReference type="ARBA" id="ARBA00022461"/>
    </source>
</evidence>
<evidence type="ECO:0000256" key="2">
    <source>
        <dbReference type="ARBA" id="ARBA00007193"/>
    </source>
</evidence>
<feature type="region of interest" description="Disordered" evidence="14">
    <location>
        <begin position="646"/>
        <end position="681"/>
    </location>
</feature>
<name>A0A183DRR3_9BILA</name>
<evidence type="ECO:0000256" key="14">
    <source>
        <dbReference type="SAM" id="MobiDB-lite"/>
    </source>
</evidence>
<dbReference type="InterPro" id="IPR001873">
    <property type="entry name" value="ENaC"/>
</dbReference>
<dbReference type="GO" id="GO:0015280">
    <property type="term" value="F:ligand-gated sodium channel activity"/>
    <property type="evidence" value="ECO:0007669"/>
    <property type="project" value="TreeGrafter"/>
</dbReference>
<evidence type="ECO:0000256" key="3">
    <source>
        <dbReference type="ARBA" id="ARBA00022448"/>
    </source>
</evidence>
<evidence type="ECO:0000256" key="9">
    <source>
        <dbReference type="ARBA" id="ARBA00023136"/>
    </source>
</evidence>
<evidence type="ECO:0000256" key="6">
    <source>
        <dbReference type="ARBA" id="ARBA00022989"/>
    </source>
</evidence>
<keyword evidence="3 13" id="KW-0813">Transport</keyword>